<dbReference type="NCBIfam" id="TIGR04057">
    <property type="entry name" value="SusC_RagA_signa"/>
    <property type="match status" value="1"/>
</dbReference>
<evidence type="ECO:0000256" key="2">
    <source>
        <dbReference type="ARBA" id="ARBA00022448"/>
    </source>
</evidence>
<dbReference type="SUPFAM" id="SSF56935">
    <property type="entry name" value="Porins"/>
    <property type="match status" value="1"/>
</dbReference>
<keyword evidence="2 8" id="KW-0813">Transport</keyword>
<keyword evidence="3 8" id="KW-1134">Transmembrane beta strand</keyword>
<evidence type="ECO:0000259" key="12">
    <source>
        <dbReference type="Pfam" id="PF07715"/>
    </source>
</evidence>
<feature type="domain" description="TonB-dependent receptor plug" evidence="12">
    <location>
        <begin position="138"/>
        <end position="245"/>
    </location>
</feature>
<dbReference type="InterPro" id="IPR008969">
    <property type="entry name" value="CarboxyPept-like_regulatory"/>
</dbReference>
<dbReference type="AlphaFoldDB" id="A0A3E5BFM9"/>
<evidence type="ECO:0000256" key="6">
    <source>
        <dbReference type="ARBA" id="ARBA00023136"/>
    </source>
</evidence>
<protein>
    <submittedName>
        <fullName evidence="13">TonB-dependent receptor</fullName>
    </submittedName>
</protein>
<dbReference type="InterPro" id="IPR023997">
    <property type="entry name" value="TonB-dep_OMP_SusC/RagA_CS"/>
</dbReference>
<evidence type="ECO:0000256" key="4">
    <source>
        <dbReference type="ARBA" id="ARBA00022692"/>
    </source>
</evidence>
<evidence type="ECO:0000256" key="1">
    <source>
        <dbReference type="ARBA" id="ARBA00004571"/>
    </source>
</evidence>
<reference evidence="13 14" key="1">
    <citation type="submission" date="2018-08" db="EMBL/GenBank/DDBJ databases">
        <title>A genome reference for cultivated species of the human gut microbiota.</title>
        <authorList>
            <person name="Zou Y."/>
            <person name="Xue W."/>
            <person name="Luo G."/>
        </authorList>
    </citation>
    <scope>NUCLEOTIDE SEQUENCE [LARGE SCALE GENOMIC DNA]</scope>
    <source>
        <strain evidence="13 14">OM05-15BH</strain>
    </source>
</reference>
<keyword evidence="7 8" id="KW-0998">Cell outer membrane</keyword>
<feature type="domain" description="TonB-dependent receptor-like beta-barrel" evidence="11">
    <location>
        <begin position="469"/>
        <end position="1000"/>
    </location>
</feature>
<dbReference type="FunFam" id="2.60.40.1120:FF:000003">
    <property type="entry name" value="Outer membrane protein Omp121"/>
    <property type="match status" value="1"/>
</dbReference>
<dbReference type="Pfam" id="PF00593">
    <property type="entry name" value="TonB_dep_Rec_b-barrel"/>
    <property type="match status" value="1"/>
</dbReference>
<evidence type="ECO:0000256" key="10">
    <source>
        <dbReference type="SAM" id="SignalP"/>
    </source>
</evidence>
<proteinExistence type="inferred from homology"/>
<dbReference type="Gene3D" id="2.170.130.10">
    <property type="entry name" value="TonB-dependent receptor, plug domain"/>
    <property type="match status" value="1"/>
</dbReference>
<comment type="similarity">
    <text evidence="8 9">Belongs to the TonB-dependent receptor family.</text>
</comment>
<dbReference type="Pfam" id="PF13715">
    <property type="entry name" value="CarbopepD_reg_2"/>
    <property type="match status" value="1"/>
</dbReference>
<comment type="caution">
    <text evidence="13">The sequence shown here is derived from an EMBL/GenBank/DDBJ whole genome shotgun (WGS) entry which is preliminary data.</text>
</comment>
<accession>A0A3E5BFM9</accession>
<dbReference type="Proteomes" id="UP000260983">
    <property type="component" value="Unassembled WGS sequence"/>
</dbReference>
<evidence type="ECO:0000259" key="11">
    <source>
        <dbReference type="Pfam" id="PF00593"/>
    </source>
</evidence>
<dbReference type="Gene3D" id="2.40.170.20">
    <property type="entry name" value="TonB-dependent receptor, beta-barrel domain"/>
    <property type="match status" value="1"/>
</dbReference>
<keyword evidence="4 8" id="KW-0812">Transmembrane</keyword>
<evidence type="ECO:0000256" key="9">
    <source>
        <dbReference type="RuleBase" id="RU003357"/>
    </source>
</evidence>
<dbReference type="InterPro" id="IPR037066">
    <property type="entry name" value="Plug_dom_sf"/>
</dbReference>
<evidence type="ECO:0000313" key="14">
    <source>
        <dbReference type="Proteomes" id="UP000260983"/>
    </source>
</evidence>
<sequence>MKENSFKRNRKALTALLLCTGFIAAQPLTMMAENAATSVQAVQQQKQSVSGIIKDATGEAVIGASVLEKGTSNGTITDLDGKFNLSVAPNATLVISYIGYQTQEIPAVSGKVMDIQLKEDAEMLDEVVVVGYGTTKRKNFTGSVSTVKASETPLALMPTSNAMDILRGTATGITVSQQQGAGQAPSLQVRGQKSVNGGSDPLIVMDGVIYMGSFRDIDPTTIESMSILKDATSLAAYGSQAANGVIMITTKKGKLGKPVINVNTSWAFSTAAAKPDLLSPEDYVKKVNLLSGLAEDADPTWMREFEYENYKNGNTIDWFDYCTRTGIMQNYSASISGATEKVNYYLSGTYTDQEGVVKGDDYDRTVLTARLQSDITNWLQVGGQVNYAYNDYSGASVYDLYQAIRLSPYGRAERADGGGLEKFPCNEGIYRINPMWNVESGTIDDHDTYTTVAMKGHVLVKCPWIEGLTYRLNGSYSIENIERDYFTHEGYYVKEGSSDDRYSESTVSDYLASANGYSARTKNTSWVMDNILNWQRQFGKHYVDLTYVYTRDSYEYSYRRFDGSDFAALGNTNLSYNGLNLATTQKINNLSYTRHTNVGYLGRVNYNYNDTYHLSVSVRRDGSSVFGVDHKWGTFPAVGLAWTASNEAFMKNIKAISYLKLKASWGKNGNQSLSPYETLSKITLGQSGGYSYPFGNTSTVSWGQRITSMGNSELGWEETESFNYGFDLGLIDNRIRLEFDGYFSKTTNQIFNRSIPVMINGLTSMKATMGQVNNWGIEVNLSTTNIQTKDFNWGSTLTFYMNRNKLKELYGDGQDDITNSLFLGKSLGAIYGYKNIGIVQEDDTEYMAANGAEPGDVKFANLDGSEDGKITADDRTILGYKKENFRMSFGNTFRYKDFELYMLFTGIFGGNGYGQAVNYYAFRTSSDVQGDNNFNHGWWTPENKSNKYPRINYTDGRYTPLQGYGFVRLQDLSLSYTFRQPWVQKVGIGNLKVYMACKNLFTISGWEGGDPEIQQTLGSGYTYGYPLSRTVSFGVNLTF</sequence>
<feature type="chain" id="PRO_5017568950" evidence="10">
    <location>
        <begin position="33"/>
        <end position="1039"/>
    </location>
</feature>
<dbReference type="EMBL" id="QSUL01000005">
    <property type="protein sequence ID" value="RGN36401.1"/>
    <property type="molecule type" value="Genomic_DNA"/>
</dbReference>
<name>A0A3E5BFM9_9BACE</name>
<dbReference type="InterPro" id="IPR012910">
    <property type="entry name" value="Plug_dom"/>
</dbReference>
<dbReference type="InterPro" id="IPR039426">
    <property type="entry name" value="TonB-dep_rcpt-like"/>
</dbReference>
<dbReference type="PROSITE" id="PS52016">
    <property type="entry name" value="TONB_DEPENDENT_REC_3"/>
    <property type="match status" value="1"/>
</dbReference>
<evidence type="ECO:0000256" key="3">
    <source>
        <dbReference type="ARBA" id="ARBA00022452"/>
    </source>
</evidence>
<gene>
    <name evidence="13" type="ORF">DXB65_08315</name>
</gene>
<dbReference type="InterPro" id="IPR000531">
    <property type="entry name" value="Beta-barrel_TonB"/>
</dbReference>
<keyword evidence="10" id="KW-0732">Signal</keyword>
<feature type="signal peptide" evidence="10">
    <location>
        <begin position="1"/>
        <end position="32"/>
    </location>
</feature>
<dbReference type="Gene3D" id="2.60.40.1120">
    <property type="entry name" value="Carboxypeptidase-like, regulatory domain"/>
    <property type="match status" value="1"/>
</dbReference>
<organism evidence="13 14">
    <name type="scientific">Bacteroides oleiciplenus</name>
    <dbReference type="NCBI Taxonomy" id="626931"/>
    <lineage>
        <taxon>Bacteria</taxon>
        <taxon>Pseudomonadati</taxon>
        <taxon>Bacteroidota</taxon>
        <taxon>Bacteroidia</taxon>
        <taxon>Bacteroidales</taxon>
        <taxon>Bacteroidaceae</taxon>
        <taxon>Bacteroides</taxon>
    </lineage>
</organism>
<evidence type="ECO:0000256" key="7">
    <source>
        <dbReference type="ARBA" id="ARBA00023237"/>
    </source>
</evidence>
<keyword evidence="6 8" id="KW-0472">Membrane</keyword>
<evidence type="ECO:0000256" key="8">
    <source>
        <dbReference type="PROSITE-ProRule" id="PRU01360"/>
    </source>
</evidence>
<keyword evidence="5 9" id="KW-0798">TonB box</keyword>
<dbReference type="InterPro" id="IPR023996">
    <property type="entry name" value="TonB-dep_OMP_SusC/RagA"/>
</dbReference>
<dbReference type="RefSeq" id="WP_117723912.1">
    <property type="nucleotide sequence ID" value="NZ_QSUL01000005.1"/>
</dbReference>
<dbReference type="Pfam" id="PF07715">
    <property type="entry name" value="Plug"/>
    <property type="match status" value="1"/>
</dbReference>
<dbReference type="GO" id="GO:0009279">
    <property type="term" value="C:cell outer membrane"/>
    <property type="evidence" value="ECO:0007669"/>
    <property type="project" value="UniProtKB-SubCell"/>
</dbReference>
<evidence type="ECO:0000256" key="5">
    <source>
        <dbReference type="ARBA" id="ARBA00023077"/>
    </source>
</evidence>
<evidence type="ECO:0000313" key="13">
    <source>
        <dbReference type="EMBL" id="RGN36401.1"/>
    </source>
</evidence>
<dbReference type="SUPFAM" id="SSF49464">
    <property type="entry name" value="Carboxypeptidase regulatory domain-like"/>
    <property type="match status" value="1"/>
</dbReference>
<keyword evidence="13" id="KW-0675">Receptor</keyword>
<dbReference type="NCBIfam" id="TIGR04056">
    <property type="entry name" value="OMP_RagA_SusC"/>
    <property type="match status" value="1"/>
</dbReference>
<dbReference type="InterPro" id="IPR036942">
    <property type="entry name" value="Beta-barrel_TonB_sf"/>
</dbReference>
<comment type="subcellular location">
    <subcellularLocation>
        <location evidence="1 8">Cell outer membrane</location>
        <topology evidence="1 8">Multi-pass membrane protein</topology>
    </subcellularLocation>
</comment>